<name>A0A2R5FY85_NOSCO</name>
<dbReference type="PANTHER" id="PTHR35733:SF1">
    <property type="entry name" value="OS02G0307800 PROTEIN"/>
    <property type="match status" value="1"/>
</dbReference>
<gene>
    <name evidence="2" type="ORF">NIES4072_61380</name>
</gene>
<dbReference type="RefSeq" id="WP_109012167.1">
    <property type="nucleotide sequence ID" value="NZ_BDUD01000001.1"/>
</dbReference>
<evidence type="ECO:0000256" key="1">
    <source>
        <dbReference type="SAM" id="Phobius"/>
    </source>
</evidence>
<organism evidence="2 3">
    <name type="scientific">Nostoc commune NIES-4072</name>
    <dbReference type="NCBI Taxonomy" id="2005467"/>
    <lineage>
        <taxon>Bacteria</taxon>
        <taxon>Bacillati</taxon>
        <taxon>Cyanobacteriota</taxon>
        <taxon>Cyanophyceae</taxon>
        <taxon>Nostocales</taxon>
        <taxon>Nostocaceae</taxon>
        <taxon>Nostoc</taxon>
    </lineage>
</organism>
<keyword evidence="1" id="KW-1133">Transmembrane helix</keyword>
<protein>
    <recommendedName>
        <fullName evidence="4">DUF3082 domain-containing protein</fullName>
    </recommendedName>
</protein>
<dbReference type="PANTHER" id="PTHR35733">
    <property type="entry name" value="OS02G0307800 PROTEIN"/>
    <property type="match status" value="1"/>
</dbReference>
<sequence>MSDQNLTPQTDTKIQVTASPLRCLTGAVISGGMGYAMYSLMIAIATNFATKPLHSINPLVIRISSAVRTLVVGVVALGSGIFGIVALGLLALGVQLLVQELSKQKSSEN</sequence>
<evidence type="ECO:0000313" key="3">
    <source>
        <dbReference type="Proteomes" id="UP000245124"/>
    </source>
</evidence>
<keyword evidence="1" id="KW-0812">Transmembrane</keyword>
<reference evidence="2 3" key="1">
    <citation type="submission" date="2017-06" db="EMBL/GenBank/DDBJ databases">
        <title>Genome sequencing of cyanobaciteial culture collection at National Institute for Environmental Studies (NIES).</title>
        <authorList>
            <person name="Hirose Y."/>
            <person name="Shimura Y."/>
            <person name="Fujisawa T."/>
            <person name="Nakamura Y."/>
            <person name="Kawachi M."/>
        </authorList>
    </citation>
    <scope>NUCLEOTIDE SEQUENCE [LARGE SCALE GENOMIC DNA]</scope>
    <source>
        <strain evidence="2 3">NIES-4072</strain>
    </source>
</reference>
<proteinExistence type="predicted"/>
<dbReference type="EMBL" id="BDUD01000001">
    <property type="protein sequence ID" value="GBG22428.1"/>
    <property type="molecule type" value="Genomic_DNA"/>
</dbReference>
<evidence type="ECO:0008006" key="4">
    <source>
        <dbReference type="Google" id="ProtNLM"/>
    </source>
</evidence>
<feature type="transmembrane region" description="Helical" evidence="1">
    <location>
        <begin position="27"/>
        <end position="49"/>
    </location>
</feature>
<evidence type="ECO:0000313" key="2">
    <source>
        <dbReference type="EMBL" id="GBG22428.1"/>
    </source>
</evidence>
<keyword evidence="3" id="KW-1185">Reference proteome</keyword>
<dbReference type="InterPro" id="IPR021434">
    <property type="entry name" value="DUF3082"/>
</dbReference>
<accession>A0A2R5FY85</accession>
<dbReference type="Pfam" id="PF11282">
    <property type="entry name" value="DUF3082"/>
    <property type="match status" value="1"/>
</dbReference>
<dbReference type="Proteomes" id="UP000245124">
    <property type="component" value="Unassembled WGS sequence"/>
</dbReference>
<feature type="transmembrane region" description="Helical" evidence="1">
    <location>
        <begin position="70"/>
        <end position="98"/>
    </location>
</feature>
<comment type="caution">
    <text evidence="2">The sequence shown here is derived from an EMBL/GenBank/DDBJ whole genome shotgun (WGS) entry which is preliminary data.</text>
</comment>
<keyword evidence="1" id="KW-0472">Membrane</keyword>
<dbReference type="OrthoDB" id="515558at2"/>
<dbReference type="AlphaFoldDB" id="A0A2R5FY85"/>